<sequence length="257" mass="30799">DIEIMAKDCLEKAAGHNPNLDAAGLAVKLSKAVPYRAEIEIEWYKAFCDQYHQMGYYDAFKLNEGSSIRESIVNMNRHRLAGFWNSVIYMLENNKLPHDFHRRSKWVNASQVYKLLVEPLDIADYYRKGMHREWGHYLEHGRERRYEIFDKWWKDRGVREKKYKRRKYANLTQDSCFWARVEEAKEWLNNVRIERDVTKRNMLWLKINEFEKYASKLIENKEVSEDVLAKNSTFSLWVEELKELKSQLIANFGWSSG</sequence>
<dbReference type="Proteomes" id="UP000188268">
    <property type="component" value="Unassembled WGS sequence"/>
</dbReference>
<dbReference type="EMBL" id="AWWV01007553">
    <property type="protein sequence ID" value="OMO95919.1"/>
    <property type="molecule type" value="Genomic_DNA"/>
</dbReference>
<organism evidence="2 3">
    <name type="scientific">Corchorus capsularis</name>
    <name type="common">Jute</name>
    <dbReference type="NCBI Taxonomy" id="210143"/>
    <lineage>
        <taxon>Eukaryota</taxon>
        <taxon>Viridiplantae</taxon>
        <taxon>Streptophyta</taxon>
        <taxon>Embryophyta</taxon>
        <taxon>Tracheophyta</taxon>
        <taxon>Spermatophyta</taxon>
        <taxon>Magnoliopsida</taxon>
        <taxon>eudicotyledons</taxon>
        <taxon>Gunneridae</taxon>
        <taxon>Pentapetalae</taxon>
        <taxon>rosids</taxon>
        <taxon>malvids</taxon>
        <taxon>Malvales</taxon>
        <taxon>Malvaceae</taxon>
        <taxon>Grewioideae</taxon>
        <taxon>Apeibeae</taxon>
        <taxon>Corchorus</taxon>
    </lineage>
</organism>
<comment type="caution">
    <text evidence="2">The sequence shown here is derived from an EMBL/GenBank/DDBJ whole genome shotgun (WGS) entry which is preliminary data.</text>
</comment>
<evidence type="ECO:0000259" key="1">
    <source>
        <dbReference type="Pfam" id="PF18117"/>
    </source>
</evidence>
<dbReference type="OrthoDB" id="426718at2759"/>
<protein>
    <recommendedName>
        <fullName evidence="1">EDS1 EP domain-containing protein</fullName>
    </recommendedName>
</protein>
<proteinExistence type="predicted"/>
<dbReference type="STRING" id="210143.A0A1R3JM29"/>
<dbReference type="Pfam" id="PF18117">
    <property type="entry name" value="EDS1_EP"/>
    <property type="match status" value="1"/>
</dbReference>
<gene>
    <name evidence="2" type="ORF">CCACVL1_05175</name>
</gene>
<evidence type="ECO:0000313" key="2">
    <source>
        <dbReference type="EMBL" id="OMO95919.1"/>
    </source>
</evidence>
<keyword evidence="3" id="KW-1185">Reference proteome</keyword>
<feature type="domain" description="EDS1 EP" evidence="1">
    <location>
        <begin position="40"/>
        <end position="246"/>
    </location>
</feature>
<dbReference type="OMA" id="HREWGHY"/>
<feature type="non-terminal residue" evidence="2">
    <location>
        <position position="1"/>
    </location>
</feature>
<accession>A0A1R3JM29</accession>
<dbReference type="Gramene" id="OMO95919">
    <property type="protein sequence ID" value="OMO95919"/>
    <property type="gene ID" value="CCACVL1_05175"/>
</dbReference>
<reference evidence="2 3" key="1">
    <citation type="submission" date="2013-09" db="EMBL/GenBank/DDBJ databases">
        <title>Corchorus capsularis genome sequencing.</title>
        <authorList>
            <person name="Alam M."/>
            <person name="Haque M.S."/>
            <person name="Islam M.S."/>
            <person name="Emdad E.M."/>
            <person name="Islam M.M."/>
            <person name="Ahmed B."/>
            <person name="Halim A."/>
            <person name="Hossen Q.M.M."/>
            <person name="Hossain M.Z."/>
            <person name="Ahmed R."/>
            <person name="Khan M.M."/>
            <person name="Islam R."/>
            <person name="Rashid M.M."/>
            <person name="Khan S.A."/>
            <person name="Rahman M.S."/>
            <person name="Alam M."/>
        </authorList>
    </citation>
    <scope>NUCLEOTIDE SEQUENCE [LARGE SCALE GENOMIC DNA]</scope>
    <source>
        <strain evidence="3">cv. CVL-1</strain>
        <tissue evidence="2">Whole seedling</tissue>
    </source>
</reference>
<dbReference type="InterPro" id="IPR041266">
    <property type="entry name" value="EDS1_EP"/>
</dbReference>
<name>A0A1R3JM29_COCAP</name>
<evidence type="ECO:0000313" key="3">
    <source>
        <dbReference type="Proteomes" id="UP000188268"/>
    </source>
</evidence>
<dbReference type="AlphaFoldDB" id="A0A1R3JM29"/>
<dbReference type="PANTHER" id="PTHR47413:SF2">
    <property type="entry name" value="LIPASE-LIKE PAD4"/>
    <property type="match status" value="1"/>
</dbReference>
<dbReference type="PANTHER" id="PTHR47413">
    <property type="entry name" value="LIPASE-LIKE PAD4"/>
    <property type="match status" value="1"/>
</dbReference>